<organism evidence="7 8">
    <name type="scientific">Rhododendron simsii</name>
    <name type="common">Sims's rhododendron</name>
    <dbReference type="NCBI Taxonomy" id="118357"/>
    <lineage>
        <taxon>Eukaryota</taxon>
        <taxon>Viridiplantae</taxon>
        <taxon>Streptophyta</taxon>
        <taxon>Embryophyta</taxon>
        <taxon>Tracheophyta</taxon>
        <taxon>Spermatophyta</taxon>
        <taxon>Magnoliopsida</taxon>
        <taxon>eudicotyledons</taxon>
        <taxon>Gunneridae</taxon>
        <taxon>Pentapetalae</taxon>
        <taxon>asterids</taxon>
        <taxon>Ericales</taxon>
        <taxon>Ericaceae</taxon>
        <taxon>Ericoideae</taxon>
        <taxon>Rhodoreae</taxon>
        <taxon>Rhododendron</taxon>
    </lineage>
</organism>
<evidence type="ECO:0000313" key="8">
    <source>
        <dbReference type="Proteomes" id="UP000626092"/>
    </source>
</evidence>
<feature type="region of interest" description="Disordered" evidence="5">
    <location>
        <begin position="937"/>
        <end position="959"/>
    </location>
</feature>
<reference evidence="7" key="1">
    <citation type="submission" date="2019-11" db="EMBL/GenBank/DDBJ databases">
        <authorList>
            <person name="Liu Y."/>
            <person name="Hou J."/>
            <person name="Li T.-Q."/>
            <person name="Guan C.-H."/>
            <person name="Wu X."/>
            <person name="Wu H.-Z."/>
            <person name="Ling F."/>
            <person name="Zhang R."/>
            <person name="Shi X.-G."/>
            <person name="Ren J.-P."/>
            <person name="Chen E.-F."/>
            <person name="Sun J.-M."/>
        </authorList>
    </citation>
    <scope>NUCLEOTIDE SEQUENCE</scope>
    <source>
        <strain evidence="7">Adult_tree_wgs_1</strain>
        <tissue evidence="7">Leaves</tissue>
    </source>
</reference>
<dbReference type="Pfam" id="PF04577">
    <property type="entry name" value="Glyco_transf_61"/>
    <property type="match status" value="3"/>
</dbReference>
<dbReference type="InterPro" id="IPR007657">
    <property type="entry name" value="Glycosyltransferase_61"/>
</dbReference>
<dbReference type="PANTHER" id="PTHR20961:SF108">
    <property type="entry name" value="GLYCOSYLTRANSFERASE"/>
    <property type="match status" value="1"/>
</dbReference>
<keyword evidence="4" id="KW-0325">Glycoprotein</keyword>
<evidence type="ECO:0000256" key="3">
    <source>
        <dbReference type="ARBA" id="ARBA00022679"/>
    </source>
</evidence>
<keyword evidence="3" id="KW-0808">Transferase</keyword>
<dbReference type="OrthoDB" id="529273at2759"/>
<protein>
    <recommendedName>
        <fullName evidence="6">Glycosyltransferase 61 catalytic domain-containing protein</fullName>
    </recommendedName>
</protein>
<gene>
    <name evidence="7" type="ORF">RHSIM_Rhsim06G0220600</name>
</gene>
<accession>A0A834GTU9</accession>
<dbReference type="PANTHER" id="PTHR20961">
    <property type="entry name" value="GLYCOSYLTRANSFERASE"/>
    <property type="match status" value="1"/>
</dbReference>
<dbReference type="EMBL" id="WJXA01000006">
    <property type="protein sequence ID" value="KAF7139868.1"/>
    <property type="molecule type" value="Genomic_DNA"/>
</dbReference>
<feature type="domain" description="Glycosyltransferase 61 catalytic" evidence="6">
    <location>
        <begin position="1157"/>
        <end position="1261"/>
    </location>
</feature>
<sequence length="1364" mass="152726">MQLGNSNNIRILKTGILAWQAIQGRIATRSRLARRTIIATRQDSFPLCSGATETPVHLLRHCPVACMVFRLSEDGEGTKKSGFRRDSIFLLAPPHLALHCRNRIPCSSIKSIPVRIDTLTMTVHIPFNHGMPQANRIILPYAKKEDKWIRRTVSSVQILQGNISPLPPCEYTHNDPAVVFSSGGATGNIFHEFSDIIIPLFITSRHFKSRLRFIVPDFAIRFMSKYKKIFSHLSSYEVINPAANVSVHCFPGAVVGLHYHDNLAIKAMEVPEGNSMLDFKQFLRESYNLKIRDLSEKEKPTLILISRKNKRVFMNEDEMVTMIKALGFRVIVAQPDLTANMDKFAEIVNSCSILVGAHGAGLTNAVFLPEGAVLVQVVGLGIEWISNIAFGIPAPGMGLNYVEYKIEPEESSLISLYGKDHPVVVDPGSITSKGYEILRDMYLEKQNFNIDVARFRKTLVNALGLLGRSAPLIGGRWRRCQEVWFFLQLTTMISDWRKMEKVPRSLVFLATPLICLLLLPLLYTVDLRSDVVPSDQGKIWLSTRKVGQGIEDLEHLNSLQKTTERFPVLLNLLHHHYSASMQVKIKPKLKRLDLLAILTFTLKLVWPIDQYFRETSLLQLVNIPTTSQPLVFSSSGFTGNLFHEFSEILIPLFITSRHFQPRLHFIVTNFSPSFVGKFEDILSHLSSYKVINPTANGSVHCFPCAVVGLHYHDNLAIKSTDTPGGYSVLDFKQFLRESYNLKIQDLSQPEQPVLILISRQSSRMFLNKNEMVTMMKALGFEVVIARPNGMSNLDKFAQVVNTCSVMVGAHGAGLTNALFLPQGAVLVQLVPLGLDWPQPTTLAGQLRRWHPYSQKGIRLPELYTSTGRICIFNVVRFRKTLVKALGLLGCSAASGFDQVGGKMEKAPGSPVFHASPLVCLLLLTLLYTLHFGSDQWNQQTRNRGSSRSTPGKDGRGTDDQEHLNFLLRRLVRGEDQNQLEATGFACHSDLHTDVCVANRSVRIDTRTMKLYAPFSQGMPKANSIVRPYARKPDKRAMSFVSPVQILQGNITTPACHYTHDFPAVVFSSGGFRGNLFHEFNDIIIPLFITCRHFQSRLRFITTDFNPLFVGRFNKILSHLSSYEVIRPAANGSVHCFPGAVIGLHYHGNLALNNTDIPGGYSMLGFRQFLRESYNLKVVNVSEMNKPVLLLVSRPKTRKFLNEDDMVTMMKALGFRVVVARPHMMSNLDKFAQVVNSCSVMVGAHGAGLTNAMFLPQGAVLVQVVPLGLRWLSDRYFGGPAKEMGLKYVEYRVEPVESSLLTLYDQDHPVITNPASIFLEGYEVARAVYIDGQNLTINVVRFRDALVKALGLLGRSAPLVEQTAF</sequence>
<evidence type="ECO:0000259" key="6">
    <source>
        <dbReference type="Pfam" id="PF04577"/>
    </source>
</evidence>
<evidence type="ECO:0000256" key="1">
    <source>
        <dbReference type="ARBA" id="ARBA00004323"/>
    </source>
</evidence>
<feature type="compositionally biased region" description="Basic and acidic residues" evidence="5">
    <location>
        <begin position="950"/>
        <end position="959"/>
    </location>
</feature>
<evidence type="ECO:0000313" key="7">
    <source>
        <dbReference type="EMBL" id="KAF7139868.1"/>
    </source>
</evidence>
<feature type="domain" description="Glycosyltransferase 61 catalytic" evidence="6">
    <location>
        <begin position="677"/>
        <end position="827"/>
    </location>
</feature>
<keyword evidence="8" id="KW-1185">Reference proteome</keyword>
<evidence type="ECO:0000256" key="4">
    <source>
        <dbReference type="ARBA" id="ARBA00023180"/>
    </source>
</evidence>
<dbReference type="GO" id="GO:0000139">
    <property type="term" value="C:Golgi membrane"/>
    <property type="evidence" value="ECO:0007669"/>
    <property type="project" value="UniProtKB-SubCell"/>
</dbReference>
<comment type="subcellular location">
    <subcellularLocation>
        <location evidence="1">Golgi apparatus membrane</location>
        <topology evidence="1">Single-pass type II membrane protein</topology>
    </subcellularLocation>
</comment>
<dbReference type="Proteomes" id="UP000626092">
    <property type="component" value="Unassembled WGS sequence"/>
</dbReference>
<name>A0A834GTU9_RHOSS</name>
<evidence type="ECO:0000256" key="5">
    <source>
        <dbReference type="SAM" id="MobiDB-lite"/>
    </source>
</evidence>
<feature type="compositionally biased region" description="Polar residues" evidence="5">
    <location>
        <begin position="937"/>
        <end position="949"/>
    </location>
</feature>
<keyword evidence="2" id="KW-0328">Glycosyltransferase</keyword>
<feature type="domain" description="Glycosyltransferase 61 catalytic" evidence="6">
    <location>
        <begin position="289"/>
        <end position="375"/>
    </location>
</feature>
<dbReference type="GO" id="GO:0016763">
    <property type="term" value="F:pentosyltransferase activity"/>
    <property type="evidence" value="ECO:0007669"/>
    <property type="project" value="UniProtKB-ARBA"/>
</dbReference>
<comment type="caution">
    <text evidence="7">The sequence shown here is derived from an EMBL/GenBank/DDBJ whole genome shotgun (WGS) entry which is preliminary data.</text>
</comment>
<proteinExistence type="predicted"/>
<evidence type="ECO:0000256" key="2">
    <source>
        <dbReference type="ARBA" id="ARBA00022676"/>
    </source>
</evidence>
<dbReference type="InterPro" id="IPR049625">
    <property type="entry name" value="Glyco_transf_61_cat"/>
</dbReference>